<sequence>MLSINSLQGSVCDISERKIMAEPATSSPYKRTQSSGTRGRQCRLLQTCAITFLTMAGKAFGKVEELRWPVGASARNVATIAGPLVYIIQCQWLVILSLVDDQISTVENVAESLFPPSALLFDKIESLVDATESLPGKLDHAFVDVDATIRRAAALNPLLNMAIDVLDHLINCALADPRCREAKEKDIAVDERCSFASKSEETMEETKIEQQPETLKSEIQIKEVSSDPVEVSTEKGKEKEKKKKENKGAKKRVADIVPPKEQDIEEVQKKELIMDLFESGWGI</sequence>
<dbReference type="PANTHER" id="PTHR37710:SF1">
    <property type="entry name" value="TRANSMEMBRANE PROTEIN"/>
    <property type="match status" value="1"/>
</dbReference>
<reference evidence="2 3" key="1">
    <citation type="submission" date="2021-07" db="EMBL/GenBank/DDBJ databases">
        <title>The Aristolochia fimbriata genome: insights into angiosperm evolution, floral development and chemical biosynthesis.</title>
        <authorList>
            <person name="Jiao Y."/>
        </authorList>
    </citation>
    <scope>NUCLEOTIDE SEQUENCE [LARGE SCALE GENOMIC DNA]</scope>
    <source>
        <strain evidence="2">IBCAS-2021</strain>
        <tissue evidence="2">Leaf</tissue>
    </source>
</reference>
<comment type="caution">
    <text evidence="2">The sequence shown here is derived from an EMBL/GenBank/DDBJ whole genome shotgun (WGS) entry which is preliminary data.</text>
</comment>
<feature type="compositionally biased region" description="Basic and acidic residues" evidence="1">
    <location>
        <begin position="200"/>
        <end position="225"/>
    </location>
</feature>
<feature type="compositionally biased region" description="Basic and acidic residues" evidence="1">
    <location>
        <begin position="246"/>
        <end position="257"/>
    </location>
</feature>
<name>A0AAV7EEA6_ARIFI</name>
<dbReference type="EMBL" id="JAINDJ010000005">
    <property type="protein sequence ID" value="KAG9447158.1"/>
    <property type="molecule type" value="Genomic_DNA"/>
</dbReference>
<organism evidence="2 3">
    <name type="scientific">Aristolochia fimbriata</name>
    <name type="common">White veined hardy Dutchman's pipe vine</name>
    <dbReference type="NCBI Taxonomy" id="158543"/>
    <lineage>
        <taxon>Eukaryota</taxon>
        <taxon>Viridiplantae</taxon>
        <taxon>Streptophyta</taxon>
        <taxon>Embryophyta</taxon>
        <taxon>Tracheophyta</taxon>
        <taxon>Spermatophyta</taxon>
        <taxon>Magnoliopsida</taxon>
        <taxon>Magnoliidae</taxon>
        <taxon>Piperales</taxon>
        <taxon>Aristolochiaceae</taxon>
        <taxon>Aristolochia</taxon>
    </lineage>
</organism>
<evidence type="ECO:0008006" key="4">
    <source>
        <dbReference type="Google" id="ProtNLM"/>
    </source>
</evidence>
<protein>
    <recommendedName>
        <fullName evidence="4">Aluminum-activated malate transporter</fullName>
    </recommendedName>
</protein>
<feature type="region of interest" description="Disordered" evidence="1">
    <location>
        <begin position="200"/>
        <end position="257"/>
    </location>
</feature>
<evidence type="ECO:0000313" key="2">
    <source>
        <dbReference type="EMBL" id="KAG9447158.1"/>
    </source>
</evidence>
<accession>A0AAV7EEA6</accession>
<dbReference type="AlphaFoldDB" id="A0AAV7EEA6"/>
<dbReference type="PANTHER" id="PTHR37710">
    <property type="entry name" value="TRANSMEMBRANE PROTEIN"/>
    <property type="match status" value="1"/>
</dbReference>
<gene>
    <name evidence="2" type="ORF">H6P81_013286</name>
</gene>
<dbReference type="Proteomes" id="UP000825729">
    <property type="component" value="Unassembled WGS sequence"/>
</dbReference>
<keyword evidence="3" id="KW-1185">Reference proteome</keyword>
<evidence type="ECO:0000313" key="3">
    <source>
        <dbReference type="Proteomes" id="UP000825729"/>
    </source>
</evidence>
<evidence type="ECO:0000256" key="1">
    <source>
        <dbReference type="SAM" id="MobiDB-lite"/>
    </source>
</evidence>
<proteinExistence type="predicted"/>